<sequence>MLVLDCPFCGPRNESEFAYGGPALAPRPADPSAVSDADWVDWLTVPPNPMGEVEERWWHLRGCGAWLTVRRHTVTHAVTEVRLGR</sequence>
<dbReference type="Gene3D" id="3.30.2270.10">
    <property type="entry name" value="Folate-binding superfamily"/>
    <property type="match status" value="1"/>
</dbReference>
<dbReference type="Proteomes" id="UP001205601">
    <property type="component" value="Unassembled WGS sequence"/>
</dbReference>
<dbReference type="Pfam" id="PF04267">
    <property type="entry name" value="SoxD"/>
    <property type="match status" value="1"/>
</dbReference>
<accession>A0ABT2NGY5</accession>
<organism evidence="1 2">
    <name type="scientific">Albidovulum sediminis</name>
    <dbReference type="NCBI Taxonomy" id="3066345"/>
    <lineage>
        <taxon>Bacteria</taxon>
        <taxon>Pseudomonadati</taxon>
        <taxon>Pseudomonadota</taxon>
        <taxon>Alphaproteobacteria</taxon>
        <taxon>Rhodobacterales</taxon>
        <taxon>Paracoccaceae</taxon>
        <taxon>Albidovulum</taxon>
    </lineage>
</organism>
<dbReference type="InterPro" id="IPR038561">
    <property type="entry name" value="SoxD_sf"/>
</dbReference>
<reference evidence="2" key="1">
    <citation type="submission" date="2023-07" db="EMBL/GenBank/DDBJ databases">
        <title>Defluviimonas sediminis sp. nov., isolated from mangrove sediment.</title>
        <authorList>
            <person name="Liu L."/>
            <person name="Li J."/>
            <person name="Huang Y."/>
            <person name="Pan J."/>
            <person name="Li M."/>
        </authorList>
    </citation>
    <scope>NUCLEOTIDE SEQUENCE [LARGE SCALE GENOMIC DNA]</scope>
    <source>
        <strain evidence="2">FT324</strain>
    </source>
</reference>
<evidence type="ECO:0000313" key="1">
    <source>
        <dbReference type="EMBL" id="MCT8328166.1"/>
    </source>
</evidence>
<name>A0ABT2NGY5_9RHOB</name>
<comment type="caution">
    <text evidence="1">The sequence shown here is derived from an EMBL/GenBank/DDBJ whole genome shotgun (WGS) entry which is preliminary data.</text>
</comment>
<protein>
    <submittedName>
        <fullName evidence="1">Sarcosine oxidase subunit delta</fullName>
    </submittedName>
</protein>
<evidence type="ECO:0000313" key="2">
    <source>
        <dbReference type="Proteomes" id="UP001205601"/>
    </source>
</evidence>
<dbReference type="EMBL" id="JAOCQF010000001">
    <property type="protein sequence ID" value="MCT8328166.1"/>
    <property type="molecule type" value="Genomic_DNA"/>
</dbReference>
<gene>
    <name evidence="1" type="ORF">N5I32_01410</name>
</gene>
<dbReference type="RefSeq" id="WP_261493609.1">
    <property type="nucleotide sequence ID" value="NZ_JAOCQF010000001.1"/>
</dbReference>
<keyword evidence="2" id="KW-1185">Reference proteome</keyword>
<proteinExistence type="predicted"/>
<dbReference type="InterPro" id="IPR006279">
    <property type="entry name" value="SoxD"/>
</dbReference>